<evidence type="ECO:0000256" key="1">
    <source>
        <dbReference type="SAM" id="MobiDB-lite"/>
    </source>
</evidence>
<feature type="domain" description="DUF7210" evidence="2">
    <location>
        <begin position="5"/>
        <end position="31"/>
    </location>
</feature>
<feature type="compositionally biased region" description="Low complexity" evidence="1">
    <location>
        <begin position="35"/>
        <end position="47"/>
    </location>
</feature>
<sequence>MRTFTVKSHIKHDGKLYQPGETIELSNKQAAAVGSAVEGPASKAAAKAEVEQEEPGTGSEKEKGGRQPSKTFQFRALKAFKFKKQEYKKGQVMDLDLVVAQEIGSEQIEMVDPEAYHKYMKEQQAANRERQKQAGAGRAEH</sequence>
<proteinExistence type="predicted"/>
<dbReference type="InterPro" id="IPR055634">
    <property type="entry name" value="DUF7210"/>
</dbReference>
<dbReference type="EMBL" id="LAZR01002032">
    <property type="protein sequence ID" value="KKN35518.1"/>
    <property type="molecule type" value="Genomic_DNA"/>
</dbReference>
<comment type="caution">
    <text evidence="3">The sequence shown here is derived from an EMBL/GenBank/DDBJ whole genome shotgun (WGS) entry which is preliminary data.</text>
</comment>
<gene>
    <name evidence="3" type="ORF">LCGC14_0782860</name>
</gene>
<feature type="region of interest" description="Disordered" evidence="1">
    <location>
        <begin position="34"/>
        <end position="70"/>
    </location>
</feature>
<evidence type="ECO:0000259" key="2">
    <source>
        <dbReference type="Pfam" id="PF23843"/>
    </source>
</evidence>
<dbReference type="AlphaFoldDB" id="A0A0F9T202"/>
<evidence type="ECO:0000313" key="3">
    <source>
        <dbReference type="EMBL" id="KKN35518.1"/>
    </source>
</evidence>
<reference evidence="3" key="1">
    <citation type="journal article" date="2015" name="Nature">
        <title>Complex archaea that bridge the gap between prokaryotes and eukaryotes.</title>
        <authorList>
            <person name="Spang A."/>
            <person name="Saw J.H."/>
            <person name="Jorgensen S.L."/>
            <person name="Zaremba-Niedzwiedzka K."/>
            <person name="Martijn J."/>
            <person name="Lind A.E."/>
            <person name="van Eijk R."/>
            <person name="Schleper C."/>
            <person name="Guy L."/>
            <person name="Ettema T.J."/>
        </authorList>
    </citation>
    <scope>NUCLEOTIDE SEQUENCE</scope>
</reference>
<dbReference type="Pfam" id="PF23843">
    <property type="entry name" value="DUF7210"/>
    <property type="match status" value="1"/>
</dbReference>
<name>A0A0F9T202_9ZZZZ</name>
<organism evidence="3">
    <name type="scientific">marine sediment metagenome</name>
    <dbReference type="NCBI Taxonomy" id="412755"/>
    <lineage>
        <taxon>unclassified sequences</taxon>
        <taxon>metagenomes</taxon>
        <taxon>ecological metagenomes</taxon>
    </lineage>
</organism>
<accession>A0A0F9T202</accession>
<protein>
    <recommendedName>
        <fullName evidence="2">DUF7210 domain-containing protein</fullName>
    </recommendedName>
</protein>
<feature type="region of interest" description="Disordered" evidence="1">
    <location>
        <begin position="119"/>
        <end position="141"/>
    </location>
</feature>